<keyword evidence="2" id="KW-1185">Reference proteome</keyword>
<dbReference type="AlphaFoldDB" id="A0AAN9RPL0"/>
<dbReference type="Proteomes" id="UP001386955">
    <property type="component" value="Unassembled WGS sequence"/>
</dbReference>
<sequence>MAESVHIHVFKMHATCSNIIFDYIRKQYEMVTHITLHIHTYTTQLSLKLRKKTMKVAMLHFLPLCFSLILALKTQPLLAAEPEPVVDKQGNPLEPGVGYYVWPLWADNGGLTLGQTRNKTCPLDVIRDPSFIGTPVSFLAPGLDHIPTLTDLTIDFPVTTICNQPTVWRLLKEGSGFWFVSTSGNPGDLTSKFKIERLAGEHAYEIYSFKFCPSVPGVLCAPVGTFEDADGTKVMAVGDNIEPYYVRFQKVSTFAQHMKQALST</sequence>
<dbReference type="Pfam" id="PF00197">
    <property type="entry name" value="Kunitz_legume"/>
    <property type="match status" value="1"/>
</dbReference>
<dbReference type="GO" id="GO:0004866">
    <property type="term" value="F:endopeptidase inhibitor activity"/>
    <property type="evidence" value="ECO:0007669"/>
    <property type="project" value="InterPro"/>
</dbReference>
<dbReference type="SMART" id="SM00452">
    <property type="entry name" value="STI"/>
    <property type="match status" value="1"/>
</dbReference>
<organism evidence="1 2">
    <name type="scientific">Psophocarpus tetragonolobus</name>
    <name type="common">Winged bean</name>
    <name type="synonym">Dolichos tetragonolobus</name>
    <dbReference type="NCBI Taxonomy" id="3891"/>
    <lineage>
        <taxon>Eukaryota</taxon>
        <taxon>Viridiplantae</taxon>
        <taxon>Streptophyta</taxon>
        <taxon>Embryophyta</taxon>
        <taxon>Tracheophyta</taxon>
        <taxon>Spermatophyta</taxon>
        <taxon>Magnoliopsida</taxon>
        <taxon>eudicotyledons</taxon>
        <taxon>Gunneridae</taxon>
        <taxon>Pentapetalae</taxon>
        <taxon>rosids</taxon>
        <taxon>fabids</taxon>
        <taxon>Fabales</taxon>
        <taxon>Fabaceae</taxon>
        <taxon>Papilionoideae</taxon>
        <taxon>50 kb inversion clade</taxon>
        <taxon>NPAAA clade</taxon>
        <taxon>indigoferoid/millettioid clade</taxon>
        <taxon>Phaseoleae</taxon>
        <taxon>Psophocarpus</taxon>
    </lineage>
</organism>
<dbReference type="InterPro" id="IPR056368">
    <property type="entry name" value="KTI1"/>
</dbReference>
<comment type="caution">
    <text evidence="1">The sequence shown here is derived from an EMBL/GenBank/DDBJ whole genome shotgun (WGS) entry which is preliminary data.</text>
</comment>
<evidence type="ECO:0000313" key="2">
    <source>
        <dbReference type="Proteomes" id="UP001386955"/>
    </source>
</evidence>
<dbReference type="SUPFAM" id="SSF50386">
    <property type="entry name" value="STI-like"/>
    <property type="match status" value="1"/>
</dbReference>
<dbReference type="CDD" id="cd00178">
    <property type="entry name" value="beta-trefoil_STI"/>
    <property type="match status" value="1"/>
</dbReference>
<proteinExistence type="predicted"/>
<evidence type="ECO:0000313" key="1">
    <source>
        <dbReference type="EMBL" id="KAK7380149.1"/>
    </source>
</evidence>
<reference evidence="1 2" key="1">
    <citation type="submission" date="2024-01" db="EMBL/GenBank/DDBJ databases">
        <title>The genomes of 5 underutilized Papilionoideae crops provide insights into root nodulation and disease resistanc.</title>
        <authorList>
            <person name="Jiang F."/>
        </authorList>
    </citation>
    <scope>NUCLEOTIDE SEQUENCE [LARGE SCALE GENOMIC DNA]</scope>
    <source>
        <strain evidence="1">DUOXIRENSHENG_FW03</strain>
        <tissue evidence="1">Leaves</tissue>
    </source>
</reference>
<dbReference type="Gene3D" id="2.80.10.50">
    <property type="match status" value="1"/>
</dbReference>
<accession>A0AAN9RPL0</accession>
<dbReference type="PANTHER" id="PTHR33107">
    <property type="entry name" value="KUNITZ TRYPSIN INHIBITOR 2"/>
    <property type="match status" value="1"/>
</dbReference>
<name>A0AAN9RPL0_PSOTE</name>
<dbReference type="InterPro" id="IPR002160">
    <property type="entry name" value="Prot_inh_Kunz-lg"/>
</dbReference>
<protein>
    <submittedName>
        <fullName evidence="1">Uncharacterized protein</fullName>
    </submittedName>
</protein>
<dbReference type="InterPro" id="IPR011065">
    <property type="entry name" value="Kunitz_inhibitor_STI-like_sf"/>
</dbReference>
<dbReference type="EMBL" id="JAYMYS010000009">
    <property type="protein sequence ID" value="KAK7380149.1"/>
    <property type="molecule type" value="Genomic_DNA"/>
</dbReference>
<gene>
    <name evidence="1" type="ORF">VNO78_32601</name>
</gene>
<dbReference type="PANTHER" id="PTHR33107:SF33">
    <property type="entry name" value="KUNITZ TYPE TRYPSIN INHIBITOR"/>
    <property type="match status" value="1"/>
</dbReference>